<dbReference type="AlphaFoldDB" id="A0A1G6J157"/>
<feature type="chain" id="PRO_5017454415" evidence="1">
    <location>
        <begin position="24"/>
        <end position="252"/>
    </location>
</feature>
<dbReference type="STRING" id="1226327.SAMN05421732_103191"/>
<sequence length="252" mass="28766">MKKVLLIKCAVVALLSFSNLTYADLHIQRWQNEGVDVDVVKIDQPQNLRLFLNDNQTHQPLAKFQAVAKQLKRCEKLLFAMNAGMYHADYSPVGLYIEAARQQQKLNTVKQAYGNFHLQPNGVLAWNRHHSLITKTEDYQKLNFNAEYATQSGPMLVIDGQINPNFLKDSDSLKIRNAVGIKDQSLYFVISRNAVSFYQFAQFFQQQLKVQNALYLDGSISSAYIPQLKRSDSLFHLGPMVAYIDQQNCSTE</sequence>
<dbReference type="InterPro" id="IPR018711">
    <property type="entry name" value="NAGPA"/>
</dbReference>
<protein>
    <submittedName>
        <fullName evidence="3">Uncharacterized protein YigE, DUF2233 family</fullName>
    </submittedName>
</protein>
<evidence type="ECO:0000256" key="1">
    <source>
        <dbReference type="SAM" id="SignalP"/>
    </source>
</evidence>
<dbReference type="OrthoDB" id="5515706at2"/>
<evidence type="ECO:0000313" key="4">
    <source>
        <dbReference type="Proteomes" id="UP000243468"/>
    </source>
</evidence>
<name>A0A1G6J157_9GAMM</name>
<keyword evidence="1" id="KW-0732">Signal</keyword>
<dbReference type="Proteomes" id="UP000243468">
    <property type="component" value="Unassembled WGS sequence"/>
</dbReference>
<gene>
    <name evidence="3" type="ORF">SAMN05421732_103191</name>
</gene>
<evidence type="ECO:0000259" key="2">
    <source>
        <dbReference type="Pfam" id="PF09992"/>
    </source>
</evidence>
<keyword evidence="4" id="KW-1185">Reference proteome</keyword>
<feature type="signal peptide" evidence="1">
    <location>
        <begin position="1"/>
        <end position="23"/>
    </location>
</feature>
<organism evidence="3 4">
    <name type="scientific">Acinetobacter kookii</name>
    <dbReference type="NCBI Taxonomy" id="1226327"/>
    <lineage>
        <taxon>Bacteria</taxon>
        <taxon>Pseudomonadati</taxon>
        <taxon>Pseudomonadota</taxon>
        <taxon>Gammaproteobacteria</taxon>
        <taxon>Moraxellales</taxon>
        <taxon>Moraxellaceae</taxon>
        <taxon>Acinetobacter</taxon>
    </lineage>
</organism>
<evidence type="ECO:0000313" key="3">
    <source>
        <dbReference type="EMBL" id="SDC12582.1"/>
    </source>
</evidence>
<reference evidence="4" key="1">
    <citation type="submission" date="2016-09" db="EMBL/GenBank/DDBJ databases">
        <authorList>
            <person name="Varghese N."/>
            <person name="Submissions S."/>
        </authorList>
    </citation>
    <scope>NUCLEOTIDE SEQUENCE [LARGE SCALE GENOMIC DNA]</scope>
    <source>
        <strain evidence="4">ANC 4667</strain>
    </source>
</reference>
<dbReference type="Pfam" id="PF09992">
    <property type="entry name" value="NAGPA"/>
    <property type="match status" value="1"/>
</dbReference>
<dbReference type="EMBL" id="FMYO01000003">
    <property type="protein sequence ID" value="SDC12582.1"/>
    <property type="molecule type" value="Genomic_DNA"/>
</dbReference>
<proteinExistence type="predicted"/>
<feature type="domain" description="Phosphodiester glycosidase" evidence="2">
    <location>
        <begin position="77"/>
        <end position="225"/>
    </location>
</feature>
<accession>A0A1G6J157</accession>
<dbReference type="RefSeq" id="WP_092819422.1">
    <property type="nucleotide sequence ID" value="NZ_BAABKJ010000004.1"/>
</dbReference>